<sequence length="366" mass="41560">MKQKLLLLIFILSSFLVFSQIPSGYYNSATGSGFTLKTQLKNIIDNINDGNGQAFHDTSVTYGDLWELYETSDVRNDGKVWDIYSNCNFTFSTDQDRGSGGTTECDKFNREHTFAQSWYGGSSSHPLRGDAHHVFPTDKKVNGIRSNYAFGEVLTTDYTSNNGSKRGTSKIAGPNDKVFEPIDEFKGDIARALFYVAVRYQNEINSWENNNNGADNMLDGSSDKVFELWALDMLNKWHVEDPVSQKEIDRNEEIFKHQKNRNPFIDHPEYVSEIWSSVLSVKQQLLLEDISIYPNPSTINRITITIPNDLKVDAVVLYNVIGATIYQSKNPTISNQKIRINDLKKGFYILKISSDTKSLSRKIIIQ</sequence>
<feature type="domain" description="Secretion system C-terminal sorting" evidence="5">
    <location>
        <begin position="292"/>
        <end position="365"/>
    </location>
</feature>
<dbReference type="EMBL" id="CP061813">
    <property type="protein sequence ID" value="QOD61060.1"/>
    <property type="molecule type" value="Genomic_DNA"/>
</dbReference>
<evidence type="ECO:0000259" key="5">
    <source>
        <dbReference type="Pfam" id="PF18962"/>
    </source>
</evidence>
<dbReference type="NCBIfam" id="TIGR04183">
    <property type="entry name" value="Por_Secre_tail"/>
    <property type="match status" value="1"/>
</dbReference>
<keyword evidence="4" id="KW-0378">Hydrolase</keyword>
<dbReference type="GO" id="GO:0016787">
    <property type="term" value="F:hydrolase activity"/>
    <property type="evidence" value="ECO:0007669"/>
    <property type="project" value="UniProtKB-KW"/>
</dbReference>
<dbReference type="Proteomes" id="UP000516764">
    <property type="component" value="Chromosome"/>
</dbReference>
<accession>A0A7L8AGH0</accession>
<evidence type="ECO:0000256" key="4">
    <source>
        <dbReference type="ARBA" id="ARBA00022801"/>
    </source>
</evidence>
<dbReference type="PANTHER" id="PTHR33607:SF2">
    <property type="entry name" value="ENDONUCLEASE-1"/>
    <property type="match status" value="1"/>
</dbReference>
<dbReference type="GO" id="GO:0004519">
    <property type="term" value="F:endonuclease activity"/>
    <property type="evidence" value="ECO:0007669"/>
    <property type="project" value="UniProtKB-KW"/>
</dbReference>
<keyword evidence="6" id="KW-0255">Endonuclease</keyword>
<gene>
    <name evidence="6" type="ORF">H9I45_01060</name>
</gene>
<evidence type="ECO:0000313" key="7">
    <source>
        <dbReference type="Proteomes" id="UP000516764"/>
    </source>
</evidence>
<keyword evidence="7" id="KW-1185">Reference proteome</keyword>
<evidence type="ECO:0000256" key="2">
    <source>
        <dbReference type="ARBA" id="ARBA00022722"/>
    </source>
</evidence>
<organism evidence="6 7">
    <name type="scientific">Polaribacter haliotis</name>
    <dbReference type="NCBI Taxonomy" id="1888915"/>
    <lineage>
        <taxon>Bacteria</taxon>
        <taxon>Pseudomonadati</taxon>
        <taxon>Bacteroidota</taxon>
        <taxon>Flavobacteriia</taxon>
        <taxon>Flavobacteriales</taxon>
        <taxon>Flavobacteriaceae</taxon>
    </lineage>
</organism>
<dbReference type="Pfam" id="PF18962">
    <property type="entry name" value="Por_Secre_tail"/>
    <property type="match status" value="1"/>
</dbReference>
<dbReference type="PANTHER" id="PTHR33607">
    <property type="entry name" value="ENDONUCLEASE-1"/>
    <property type="match status" value="1"/>
</dbReference>
<keyword evidence="2" id="KW-0540">Nuclease</keyword>
<dbReference type="RefSeq" id="WP_088355019.1">
    <property type="nucleotide sequence ID" value="NZ_CP061813.1"/>
</dbReference>
<reference evidence="6 7" key="1">
    <citation type="journal article" date="2016" name="Int. J. Syst. Evol. Microbiol.">
        <title>Polaribacter haliotis sp. nov., isolated from the gut of abalone Haliotis discus hannai.</title>
        <authorList>
            <person name="Kim Y.O."/>
            <person name="Park I.S."/>
            <person name="Park S."/>
            <person name="Nam B.H."/>
            <person name="Park J.M."/>
            <person name="Kim D.G."/>
            <person name="Yoon J.H."/>
        </authorList>
    </citation>
    <scope>NUCLEOTIDE SEQUENCE [LARGE SCALE GENOMIC DNA]</scope>
    <source>
        <strain evidence="6 7">KCTC 52418</strain>
    </source>
</reference>
<dbReference type="KEGG" id="phal:H9I45_01060"/>
<proteinExistence type="inferred from homology"/>
<dbReference type="InterPro" id="IPR026444">
    <property type="entry name" value="Secre_tail"/>
</dbReference>
<dbReference type="AlphaFoldDB" id="A0A7L8AGH0"/>
<comment type="similarity">
    <text evidence="1">Belongs to the EndA/NucM nuclease family.</text>
</comment>
<keyword evidence="3" id="KW-0732">Signal</keyword>
<evidence type="ECO:0000313" key="6">
    <source>
        <dbReference type="EMBL" id="QOD61060.1"/>
    </source>
</evidence>
<dbReference type="SUPFAM" id="SSF54060">
    <property type="entry name" value="His-Me finger endonucleases"/>
    <property type="match status" value="1"/>
</dbReference>
<dbReference type="OrthoDB" id="5485925at2"/>
<evidence type="ECO:0000256" key="1">
    <source>
        <dbReference type="ARBA" id="ARBA00006429"/>
    </source>
</evidence>
<dbReference type="InterPro" id="IPR044925">
    <property type="entry name" value="His-Me_finger_sf"/>
</dbReference>
<dbReference type="InterPro" id="IPR007346">
    <property type="entry name" value="Endonuclease-I"/>
</dbReference>
<name>A0A7L8AGH0_9FLAO</name>
<evidence type="ECO:0000256" key="3">
    <source>
        <dbReference type="ARBA" id="ARBA00022729"/>
    </source>
</evidence>
<dbReference type="Pfam" id="PF04231">
    <property type="entry name" value="Endonuclease_1"/>
    <property type="match status" value="1"/>
</dbReference>
<protein>
    <submittedName>
        <fullName evidence="6">Endonuclease</fullName>
    </submittedName>
</protein>